<sequence length="135" mass="14681">MNSLRPLTTSGRQLLRSFHAATPRFTGKTIEGDKSTFDSLVRKADHPVIVDFYADWCGPCRIIGPALSKAVAANPQVTLVKINVDNCEDIAKEFNIAALPTVTAFHNGKVVDQFVGAMVKQVNGFVEKHASLAKK</sequence>
<dbReference type="Proteomes" id="UP000242381">
    <property type="component" value="Unassembled WGS sequence"/>
</dbReference>
<reference evidence="3 4" key="1">
    <citation type="journal article" date="2016" name="Proc. Natl. Acad. Sci. U.S.A.">
        <title>Lipid metabolic changes in an early divergent fungus govern the establishment of a mutualistic symbiosis with endobacteria.</title>
        <authorList>
            <person name="Lastovetsky O.A."/>
            <person name="Gaspar M.L."/>
            <person name="Mondo S.J."/>
            <person name="LaButti K.M."/>
            <person name="Sandor L."/>
            <person name="Grigoriev I.V."/>
            <person name="Henry S.A."/>
            <person name="Pawlowska T.E."/>
        </authorList>
    </citation>
    <scope>NUCLEOTIDE SEQUENCE [LARGE SCALE GENOMIC DNA]</scope>
    <source>
        <strain evidence="3 4">ATCC 11559</strain>
    </source>
</reference>
<dbReference type="PANTHER" id="PTHR46115">
    <property type="entry name" value="THIOREDOXIN-LIKE PROTEIN 1"/>
    <property type="match status" value="1"/>
</dbReference>
<dbReference type="VEuPathDB" id="FungiDB:BCV72DRAFT_177554"/>
<dbReference type="PROSITE" id="PS51352">
    <property type="entry name" value="THIOREDOXIN_2"/>
    <property type="match status" value="1"/>
</dbReference>
<evidence type="ECO:0000256" key="1">
    <source>
        <dbReference type="ARBA" id="ARBA00023157"/>
    </source>
</evidence>
<feature type="domain" description="Thioredoxin" evidence="2">
    <location>
        <begin position="16"/>
        <end position="134"/>
    </location>
</feature>
<dbReference type="OMA" id="KEHVISC"/>
<proteinExistence type="predicted"/>
<dbReference type="Gene3D" id="3.40.30.10">
    <property type="entry name" value="Glutaredoxin"/>
    <property type="match status" value="1"/>
</dbReference>
<protein>
    <submittedName>
        <fullName evidence="3">Thioredoxin-like protein</fullName>
    </submittedName>
</protein>
<dbReference type="EMBL" id="KV921268">
    <property type="protein sequence ID" value="ORE22307.1"/>
    <property type="molecule type" value="Genomic_DNA"/>
</dbReference>
<dbReference type="PRINTS" id="PR00421">
    <property type="entry name" value="THIOREDOXIN"/>
</dbReference>
<dbReference type="AlphaFoldDB" id="A0A0A1MWZ3"/>
<dbReference type="InterPro" id="IPR013766">
    <property type="entry name" value="Thioredoxin_domain"/>
</dbReference>
<dbReference type="CDD" id="cd02947">
    <property type="entry name" value="TRX_family"/>
    <property type="match status" value="1"/>
</dbReference>
<dbReference type="InterPro" id="IPR005746">
    <property type="entry name" value="Thioredoxin"/>
</dbReference>
<dbReference type="InterPro" id="IPR036249">
    <property type="entry name" value="Thioredoxin-like_sf"/>
</dbReference>
<gene>
    <name evidence="3" type="ORF">BCV71DRAFT_209518</name>
</gene>
<name>A0A0A1MWZ3_RHIZD</name>
<evidence type="ECO:0000259" key="2">
    <source>
        <dbReference type="PROSITE" id="PS51352"/>
    </source>
</evidence>
<accession>A0A0A1MWZ3</accession>
<dbReference type="Pfam" id="PF00085">
    <property type="entry name" value="Thioredoxin"/>
    <property type="match status" value="1"/>
</dbReference>
<dbReference type="SUPFAM" id="SSF52833">
    <property type="entry name" value="Thioredoxin-like"/>
    <property type="match status" value="1"/>
</dbReference>
<dbReference type="NCBIfam" id="TIGR01068">
    <property type="entry name" value="thioredoxin"/>
    <property type="match status" value="1"/>
</dbReference>
<dbReference type="InterPro" id="IPR017937">
    <property type="entry name" value="Thioredoxin_CS"/>
</dbReference>
<dbReference type="PROSITE" id="PS00194">
    <property type="entry name" value="THIOREDOXIN_1"/>
    <property type="match status" value="1"/>
</dbReference>
<dbReference type="GO" id="GO:0015035">
    <property type="term" value="F:protein-disulfide reductase activity"/>
    <property type="evidence" value="ECO:0007669"/>
    <property type="project" value="InterPro"/>
</dbReference>
<keyword evidence="1" id="KW-1015">Disulfide bond</keyword>
<evidence type="ECO:0000313" key="4">
    <source>
        <dbReference type="Proteomes" id="UP000242381"/>
    </source>
</evidence>
<evidence type="ECO:0000313" key="3">
    <source>
        <dbReference type="EMBL" id="ORE22307.1"/>
    </source>
</evidence>
<organism evidence="3 4">
    <name type="scientific">Rhizopus microsporus</name>
    <dbReference type="NCBI Taxonomy" id="58291"/>
    <lineage>
        <taxon>Eukaryota</taxon>
        <taxon>Fungi</taxon>
        <taxon>Fungi incertae sedis</taxon>
        <taxon>Mucoromycota</taxon>
        <taxon>Mucoromycotina</taxon>
        <taxon>Mucoromycetes</taxon>
        <taxon>Mucorales</taxon>
        <taxon>Mucorineae</taxon>
        <taxon>Rhizopodaceae</taxon>
        <taxon>Rhizopus</taxon>
    </lineage>
</organism>